<sequence>MKRFLLVAAALSVAMVASSPCFARAGGGGHSYGGGGARSAGTFRAAPVMRSAPVYRAAPVTRVYAPRVQFAHPRYVAPGIIYRKPSVYRPIYVPRNPIYANPMRRAPDRFVRFHGRTIGVPPLAGLTAPAVVDVPDLGEVIVPVNVYTTIYPLLISDDESDRERAFIQLRERAEHDPDSLVHQSAAVSTPPMKDPCPDCQQDTVEVLHTCRPIGECDMSERLVNSPKNPTYLVPERTANQRGLVH</sequence>
<keyword evidence="3" id="KW-1185">Reference proteome</keyword>
<evidence type="ECO:0000313" key="3">
    <source>
        <dbReference type="Proteomes" id="UP001565471"/>
    </source>
</evidence>
<organism evidence="2 3">
    <name type="scientific">Bradyrhizobium elkanii</name>
    <dbReference type="NCBI Taxonomy" id="29448"/>
    <lineage>
        <taxon>Bacteria</taxon>
        <taxon>Pseudomonadati</taxon>
        <taxon>Pseudomonadota</taxon>
        <taxon>Alphaproteobacteria</taxon>
        <taxon>Hyphomicrobiales</taxon>
        <taxon>Nitrobacteraceae</taxon>
        <taxon>Bradyrhizobium</taxon>
    </lineage>
</organism>
<comment type="caution">
    <text evidence="2">The sequence shown here is derived from an EMBL/GenBank/DDBJ whole genome shotgun (WGS) entry which is preliminary data.</text>
</comment>
<protein>
    <submittedName>
        <fullName evidence="2">Uncharacterized protein</fullName>
    </submittedName>
</protein>
<gene>
    <name evidence="2" type="ORF">ABIF29_004003</name>
</gene>
<accession>A0ABV4F187</accession>
<dbReference type="EMBL" id="JBGBZA010000002">
    <property type="protein sequence ID" value="MEY9317204.1"/>
    <property type="molecule type" value="Genomic_DNA"/>
</dbReference>
<proteinExistence type="predicted"/>
<dbReference type="Proteomes" id="UP001565471">
    <property type="component" value="Unassembled WGS sequence"/>
</dbReference>
<reference evidence="2 3" key="1">
    <citation type="submission" date="2024-07" db="EMBL/GenBank/DDBJ databases">
        <title>Genomic Encyclopedia of Type Strains, Phase V (KMG-V): Genome sequencing to study the core and pangenomes of soil and plant-associated prokaryotes.</title>
        <authorList>
            <person name="Whitman W."/>
        </authorList>
    </citation>
    <scope>NUCLEOTIDE SEQUENCE [LARGE SCALE GENOMIC DNA]</scope>
    <source>
        <strain evidence="2 3">USDA 415</strain>
    </source>
</reference>
<feature type="signal peptide" evidence="1">
    <location>
        <begin position="1"/>
        <end position="23"/>
    </location>
</feature>
<evidence type="ECO:0000313" key="2">
    <source>
        <dbReference type="EMBL" id="MEY9317204.1"/>
    </source>
</evidence>
<evidence type="ECO:0000256" key="1">
    <source>
        <dbReference type="SAM" id="SignalP"/>
    </source>
</evidence>
<keyword evidence="1" id="KW-0732">Signal</keyword>
<name>A0ABV4F187_BRAEL</name>
<feature type="chain" id="PRO_5046200645" evidence="1">
    <location>
        <begin position="24"/>
        <end position="245"/>
    </location>
</feature>